<protein>
    <submittedName>
        <fullName evidence="1">Transporter substrate-binding domain-containing protein</fullName>
    </submittedName>
</protein>
<gene>
    <name evidence="1" type="ORF">ESP62_012605</name>
</gene>
<dbReference type="Gene3D" id="3.40.190.10">
    <property type="entry name" value="Periplasmic binding protein-like II"/>
    <property type="match status" value="2"/>
</dbReference>
<dbReference type="Proteomes" id="UP001515100">
    <property type="component" value="Unassembled WGS sequence"/>
</dbReference>
<evidence type="ECO:0000313" key="2">
    <source>
        <dbReference type="Proteomes" id="UP001515100"/>
    </source>
</evidence>
<sequence length="159" mass="16649">MAVTSRSPVQHSPVSGFISRLPARHAETIDGYRSFAAAGLTLAVLRDQVQAENAVRNGLPRDQLIYFDEYDDALSAVLDGRAGGYASVALAHREHLATDPSLADLAVVTVPDQEVPPATGAFACASPATRDALNIALNDLLGEATPDEPSPDSASWPSA</sequence>
<keyword evidence="2" id="KW-1185">Reference proteome</keyword>
<dbReference type="AlphaFoldDB" id="A0A641AN99"/>
<dbReference type="EMBL" id="SDPP02000003">
    <property type="protein sequence ID" value="KAA1376272.1"/>
    <property type="molecule type" value="Genomic_DNA"/>
</dbReference>
<comment type="caution">
    <text evidence="1">The sequence shown here is derived from an EMBL/GenBank/DDBJ whole genome shotgun (WGS) entry which is preliminary data.</text>
</comment>
<proteinExistence type="predicted"/>
<reference evidence="1" key="1">
    <citation type="submission" date="2019-09" db="EMBL/GenBank/DDBJ databases">
        <authorList>
            <person name="Li J."/>
        </authorList>
    </citation>
    <scope>NUCLEOTIDE SEQUENCE [LARGE SCALE GENOMIC DNA]</scope>
    <source>
        <strain evidence="1">NRBC 14897</strain>
    </source>
</reference>
<dbReference type="SUPFAM" id="SSF53850">
    <property type="entry name" value="Periplasmic binding protein-like II"/>
    <property type="match status" value="1"/>
</dbReference>
<accession>A0A641AN99</accession>
<organism evidence="1 2">
    <name type="scientific">Aeromicrobium fastidiosum</name>
    <dbReference type="NCBI Taxonomy" id="52699"/>
    <lineage>
        <taxon>Bacteria</taxon>
        <taxon>Bacillati</taxon>
        <taxon>Actinomycetota</taxon>
        <taxon>Actinomycetes</taxon>
        <taxon>Propionibacteriales</taxon>
        <taxon>Nocardioidaceae</taxon>
        <taxon>Aeromicrobium</taxon>
    </lineage>
</organism>
<name>A0A641AN99_9ACTN</name>
<dbReference type="OrthoDB" id="9768183at2"/>
<evidence type="ECO:0000313" key="1">
    <source>
        <dbReference type="EMBL" id="KAA1376272.1"/>
    </source>
</evidence>